<gene>
    <name evidence="1" type="ORF">PIB30_056554</name>
</gene>
<proteinExistence type="predicted"/>
<keyword evidence="2" id="KW-1185">Reference proteome</keyword>
<dbReference type="EMBL" id="JASCZI010181696">
    <property type="protein sequence ID" value="MED6185382.1"/>
    <property type="molecule type" value="Genomic_DNA"/>
</dbReference>
<organism evidence="1 2">
    <name type="scientific">Stylosanthes scabra</name>
    <dbReference type="NCBI Taxonomy" id="79078"/>
    <lineage>
        <taxon>Eukaryota</taxon>
        <taxon>Viridiplantae</taxon>
        <taxon>Streptophyta</taxon>
        <taxon>Embryophyta</taxon>
        <taxon>Tracheophyta</taxon>
        <taxon>Spermatophyta</taxon>
        <taxon>Magnoliopsida</taxon>
        <taxon>eudicotyledons</taxon>
        <taxon>Gunneridae</taxon>
        <taxon>Pentapetalae</taxon>
        <taxon>rosids</taxon>
        <taxon>fabids</taxon>
        <taxon>Fabales</taxon>
        <taxon>Fabaceae</taxon>
        <taxon>Papilionoideae</taxon>
        <taxon>50 kb inversion clade</taxon>
        <taxon>dalbergioids sensu lato</taxon>
        <taxon>Dalbergieae</taxon>
        <taxon>Pterocarpus clade</taxon>
        <taxon>Stylosanthes</taxon>
    </lineage>
</organism>
<evidence type="ECO:0000313" key="2">
    <source>
        <dbReference type="Proteomes" id="UP001341840"/>
    </source>
</evidence>
<sequence length="71" mass="8344">MNLEIMYQDKYVGDILMAPKLKWIRDVFKLDYFKYIPLESAKLLLPAGLDSTWTVIGPSHATNNWFTFKFV</sequence>
<accession>A0ABU6WJE1</accession>
<dbReference type="Proteomes" id="UP001341840">
    <property type="component" value="Unassembled WGS sequence"/>
</dbReference>
<name>A0ABU6WJE1_9FABA</name>
<comment type="caution">
    <text evidence="1">The sequence shown here is derived from an EMBL/GenBank/DDBJ whole genome shotgun (WGS) entry which is preliminary data.</text>
</comment>
<evidence type="ECO:0000313" key="1">
    <source>
        <dbReference type="EMBL" id="MED6185382.1"/>
    </source>
</evidence>
<reference evidence="1 2" key="1">
    <citation type="journal article" date="2023" name="Plants (Basel)">
        <title>Bridging the Gap: Combining Genomics and Transcriptomics Approaches to Understand Stylosanthes scabra, an Orphan Legume from the Brazilian Caatinga.</title>
        <authorList>
            <person name="Ferreira-Neto J.R.C."/>
            <person name="da Silva M.D."/>
            <person name="Binneck E."/>
            <person name="de Melo N.F."/>
            <person name="da Silva R.H."/>
            <person name="de Melo A.L.T.M."/>
            <person name="Pandolfi V."/>
            <person name="Bustamante F.O."/>
            <person name="Brasileiro-Vidal A.C."/>
            <person name="Benko-Iseppon A.M."/>
        </authorList>
    </citation>
    <scope>NUCLEOTIDE SEQUENCE [LARGE SCALE GENOMIC DNA]</scope>
    <source>
        <tissue evidence="1">Leaves</tissue>
    </source>
</reference>
<protein>
    <submittedName>
        <fullName evidence="1">Uncharacterized protein</fullName>
    </submittedName>
</protein>